<protein>
    <submittedName>
        <fullName evidence="1">Uncharacterized protein</fullName>
    </submittedName>
</protein>
<sequence length="641" mass="69935">MPRITAVDKLADALFGKGLSEEAAESLARAAVQPEDMRRKLADVNNLRVQGGTIHIVETRLWSAAVVPHPANPREYGRRSYALGGASAALRILPMPEPAPGGGPELQIRVPHPNDLAHRLDDAKARLVKENPLDNDIAAEGVLQPLMVVPMMVCYDNSPNRPPTLLITADGSSRISAVHQLLGYRPSLLAYELADNTRKFRQEINRWIRLVQKQGWDSLSAADQGKLRALTVPARVVVGFVPDARAGVRFHTAVRNFIGLTHIRPPRPYASAVESEAKGDAVLDSLAEPTRSRNARITSQEKRWFAGVITEQEAAEEGFSPHQDVRAAEIIRTVLGGGTGTARRVNEGIRSLTAQQRPKREDRVDIAVELILRPVRTAKNDVPPYVRPRRAVLQRAYRLPEIEELPADALLEGAPDGGRSLEELRDAALKEAAEGLGAGGRLGVAQTELAVKATFYMVTADTMALQTEGSGAARAEDSRSAVGVLRAMLSRQRGVIQAYEVVRAGRLGRPLHEVDEDGAPIYTDGGGYRELTDALVRHTYNGEALTEAVVGLPAARAHWATVTKSVDNLRQAVSAMKSVPAYEGGGSLIKREGWDPPEIEKARRYLDKVSRTLADWADWYNAQNDEERQSADVDAMDALDV</sequence>
<organism evidence="1 2">
    <name type="scientific">Streptomyces alboniger</name>
    <dbReference type="NCBI Taxonomy" id="132473"/>
    <lineage>
        <taxon>Bacteria</taxon>
        <taxon>Bacillati</taxon>
        <taxon>Actinomycetota</taxon>
        <taxon>Actinomycetes</taxon>
        <taxon>Kitasatosporales</taxon>
        <taxon>Streptomycetaceae</taxon>
        <taxon>Streptomyces</taxon>
        <taxon>Streptomyces aurantiacus group</taxon>
    </lineage>
</organism>
<dbReference type="KEGG" id="salw:CP975_19150"/>
<proteinExistence type="predicted"/>
<accession>A0A5J6HJB1</accession>
<dbReference type="EMBL" id="CP023695">
    <property type="protein sequence ID" value="QEV19332.1"/>
    <property type="molecule type" value="Genomic_DNA"/>
</dbReference>
<dbReference type="AlphaFoldDB" id="A0A5J6HJB1"/>
<name>A0A5J6HJB1_STRAD</name>
<keyword evidence="2" id="KW-1185">Reference proteome</keyword>
<gene>
    <name evidence="1" type="ORF">CP975_19150</name>
</gene>
<evidence type="ECO:0000313" key="1">
    <source>
        <dbReference type="EMBL" id="QEV19332.1"/>
    </source>
</evidence>
<reference evidence="1 2" key="1">
    <citation type="submission" date="2017-09" db="EMBL/GenBank/DDBJ databases">
        <authorList>
            <person name="Lee N."/>
            <person name="Cho B.-K."/>
        </authorList>
    </citation>
    <scope>NUCLEOTIDE SEQUENCE [LARGE SCALE GENOMIC DNA]</scope>
    <source>
        <strain evidence="1 2">ATCC 12461</strain>
    </source>
</reference>
<dbReference type="Proteomes" id="UP000326553">
    <property type="component" value="Chromosome"/>
</dbReference>
<evidence type="ECO:0000313" key="2">
    <source>
        <dbReference type="Proteomes" id="UP000326553"/>
    </source>
</evidence>